<dbReference type="EMBL" id="WMJX01000008">
    <property type="protein sequence ID" value="MTG97609.1"/>
    <property type="molecule type" value="Genomic_DNA"/>
</dbReference>
<sequence>MILKKYLIILLAILPYCVIAQHSNAVQLGKYNNAFETDHAQKTVLETSYQNWFFLRNNPAFRHYFTKHKNNTYDFKDIEDKNIVSVNSLGVKTKGDYLFYQGDQAQKNAVFASGTMDFEKEGTLYGSGGYSLEDKKNTLLNYVVNPEYYYPYLVSDTLSKSDQKYEVYNVQGGYSFEHKEMYYGIGLSYQGIAMSKLTDPRLSVYDSWFKVDLGVARSFNNHLISFKINYLINRQNISASSTLFRAPSVLQFNGLGMWKNTEVKATQGYERMLDIKGYGFDIAYKKLRENSKALGYTLALAYQNKIMNTEDNSQLGFESNSKLNLFELSSHVFTPLVWVEKDFSGFNMSFLFSGVNQVKKGKEYIYKSEKISNTQNLYNYVKVASNAFYHQYSFENTFSLKMTVPFRSTQSYHFLAGVTHSLYKEEYLYSNRVIKNDIIRPFMELGYMGIYKKNTIEFSFLYKYNKALKNLYSTGNLLNNISINQSYIPYLIRSESGYELQTQVFYGYNISMGQSIGISARLAYLHRNNYDDTLGNYSKMAPRSQTMLDFKLFYIF</sequence>
<proteinExistence type="predicted"/>
<feature type="domain" description="DUF6850" evidence="2">
    <location>
        <begin position="92"/>
        <end position="538"/>
    </location>
</feature>
<evidence type="ECO:0000256" key="1">
    <source>
        <dbReference type="SAM" id="SignalP"/>
    </source>
</evidence>
<dbReference type="Proteomes" id="UP000438760">
    <property type="component" value="Unassembled WGS sequence"/>
</dbReference>
<accession>A0A6I3LDL7</accession>
<feature type="chain" id="PRO_5026304226" description="DUF6850 domain-containing protein" evidence="1">
    <location>
        <begin position="21"/>
        <end position="556"/>
    </location>
</feature>
<keyword evidence="4" id="KW-1185">Reference proteome</keyword>
<comment type="caution">
    <text evidence="3">The sequence shown here is derived from an EMBL/GenBank/DDBJ whole genome shotgun (WGS) entry which is preliminary data.</text>
</comment>
<dbReference type="AlphaFoldDB" id="A0A6I3LDL7"/>
<dbReference type="InterPro" id="IPR049236">
    <property type="entry name" value="DUF6850"/>
</dbReference>
<gene>
    <name evidence="3" type="ORF">GJV76_05575</name>
</gene>
<evidence type="ECO:0000313" key="3">
    <source>
        <dbReference type="EMBL" id="MTG97609.1"/>
    </source>
</evidence>
<dbReference type="RefSeq" id="WP_155091654.1">
    <property type="nucleotide sequence ID" value="NZ_WMJX01000008.1"/>
</dbReference>
<keyword evidence="1" id="KW-0732">Signal</keyword>
<organism evidence="3 4">
    <name type="scientific">Myroides albus</name>
    <dbReference type="NCBI Taxonomy" id="2562892"/>
    <lineage>
        <taxon>Bacteria</taxon>
        <taxon>Pseudomonadati</taxon>
        <taxon>Bacteroidota</taxon>
        <taxon>Flavobacteriia</taxon>
        <taxon>Flavobacteriales</taxon>
        <taxon>Flavobacteriaceae</taxon>
        <taxon>Myroides</taxon>
    </lineage>
</organism>
<dbReference type="Pfam" id="PF21012">
    <property type="entry name" value="DUF6850"/>
    <property type="match status" value="1"/>
</dbReference>
<dbReference type="OrthoDB" id="1056897at2"/>
<reference evidence="3 4" key="1">
    <citation type="submission" date="2019-11" db="EMBL/GenBank/DDBJ databases">
        <title>Genome of Strain BIT-d1.</title>
        <authorList>
            <person name="Yang Y."/>
        </authorList>
    </citation>
    <scope>NUCLEOTIDE SEQUENCE [LARGE SCALE GENOMIC DNA]</scope>
    <source>
        <strain evidence="3 4">BIT-d1</strain>
    </source>
</reference>
<evidence type="ECO:0000259" key="2">
    <source>
        <dbReference type="Pfam" id="PF21012"/>
    </source>
</evidence>
<evidence type="ECO:0000313" key="4">
    <source>
        <dbReference type="Proteomes" id="UP000438760"/>
    </source>
</evidence>
<name>A0A6I3LDL7_9FLAO</name>
<feature type="signal peptide" evidence="1">
    <location>
        <begin position="1"/>
        <end position="20"/>
    </location>
</feature>
<protein>
    <recommendedName>
        <fullName evidence="2">DUF6850 domain-containing protein</fullName>
    </recommendedName>
</protein>